<dbReference type="InterPro" id="IPR002645">
    <property type="entry name" value="STAS_dom"/>
</dbReference>
<organism evidence="3 4">
    <name type="scientific">Actinomadura sediminis</name>
    <dbReference type="NCBI Taxonomy" id="1038904"/>
    <lineage>
        <taxon>Bacteria</taxon>
        <taxon>Bacillati</taxon>
        <taxon>Actinomycetota</taxon>
        <taxon>Actinomycetes</taxon>
        <taxon>Streptosporangiales</taxon>
        <taxon>Thermomonosporaceae</taxon>
        <taxon>Actinomadura</taxon>
    </lineage>
</organism>
<evidence type="ECO:0000313" key="4">
    <source>
        <dbReference type="Proteomes" id="UP001596972"/>
    </source>
</evidence>
<dbReference type="EMBL" id="JBHTJA010000001">
    <property type="protein sequence ID" value="MFD0898869.1"/>
    <property type="molecule type" value="Genomic_DNA"/>
</dbReference>
<dbReference type="Pfam" id="PF01740">
    <property type="entry name" value="STAS"/>
    <property type="match status" value="1"/>
</dbReference>
<dbReference type="PANTHER" id="PTHR33495">
    <property type="entry name" value="ANTI-SIGMA FACTOR ANTAGONIST TM_1081-RELATED-RELATED"/>
    <property type="match status" value="1"/>
</dbReference>
<name>A0ABW3EHD4_9ACTN</name>
<protein>
    <submittedName>
        <fullName evidence="3">STAS domain-containing protein</fullName>
    </submittedName>
</protein>
<evidence type="ECO:0000313" key="3">
    <source>
        <dbReference type="EMBL" id="MFD0898869.1"/>
    </source>
</evidence>
<dbReference type="PROSITE" id="PS50801">
    <property type="entry name" value="STAS"/>
    <property type="match status" value="1"/>
</dbReference>
<dbReference type="SUPFAM" id="SSF52091">
    <property type="entry name" value="SpoIIaa-like"/>
    <property type="match status" value="1"/>
</dbReference>
<evidence type="ECO:0000259" key="2">
    <source>
        <dbReference type="PROSITE" id="PS50801"/>
    </source>
</evidence>
<feature type="domain" description="STAS" evidence="2">
    <location>
        <begin position="17"/>
        <end position="126"/>
    </location>
</feature>
<dbReference type="RefSeq" id="WP_378295662.1">
    <property type="nucleotide sequence ID" value="NZ_JBHTJA010000001.1"/>
</dbReference>
<gene>
    <name evidence="3" type="ORF">ACFQ11_00490</name>
</gene>
<dbReference type="CDD" id="cd07043">
    <property type="entry name" value="STAS_anti-anti-sigma_factors"/>
    <property type="match status" value="1"/>
</dbReference>
<feature type="region of interest" description="Disordered" evidence="1">
    <location>
        <begin position="118"/>
        <end position="146"/>
    </location>
</feature>
<dbReference type="PANTHER" id="PTHR33495:SF2">
    <property type="entry name" value="ANTI-SIGMA FACTOR ANTAGONIST TM_1081-RELATED"/>
    <property type="match status" value="1"/>
</dbReference>
<reference evidence="4" key="1">
    <citation type="journal article" date="2019" name="Int. J. Syst. Evol. Microbiol.">
        <title>The Global Catalogue of Microorganisms (GCM) 10K type strain sequencing project: providing services to taxonomists for standard genome sequencing and annotation.</title>
        <authorList>
            <consortium name="The Broad Institute Genomics Platform"/>
            <consortium name="The Broad Institute Genome Sequencing Center for Infectious Disease"/>
            <person name="Wu L."/>
            <person name="Ma J."/>
        </authorList>
    </citation>
    <scope>NUCLEOTIDE SEQUENCE [LARGE SCALE GENOMIC DNA]</scope>
    <source>
        <strain evidence="4">JCM 31202</strain>
    </source>
</reference>
<dbReference type="InterPro" id="IPR036513">
    <property type="entry name" value="STAS_dom_sf"/>
</dbReference>
<dbReference type="Proteomes" id="UP001596972">
    <property type="component" value="Unassembled WGS sequence"/>
</dbReference>
<evidence type="ECO:0000256" key="1">
    <source>
        <dbReference type="SAM" id="MobiDB-lite"/>
    </source>
</evidence>
<keyword evidence="4" id="KW-1185">Reference proteome</keyword>
<comment type="caution">
    <text evidence="3">The sequence shown here is derived from an EMBL/GenBank/DDBJ whole genome shotgun (WGS) entry which is preliminary data.</text>
</comment>
<proteinExistence type="predicted"/>
<accession>A0ABW3EHD4</accession>
<dbReference type="Gene3D" id="3.30.750.24">
    <property type="entry name" value="STAS domain"/>
    <property type="match status" value="1"/>
</dbReference>
<sequence>MSTTYTTQGHTDIHPRVVLSVARRPSYTVAALHGELDLVTAPALRDGLLALLHPGQKILVVDLSHVWFCDAAGTSALISAWHRALALGVSMRLAAPRSKVARVLDDTAPGHGLQTYPTLPRALQQPPPPALEPAGARPTAMASSYE</sequence>